<dbReference type="Pfam" id="PF00753">
    <property type="entry name" value="Lactamase_B"/>
    <property type="match status" value="1"/>
</dbReference>
<accession>A0A7T8B9I8</accession>
<evidence type="ECO:0000313" key="2">
    <source>
        <dbReference type="EMBL" id="QQO08507.1"/>
    </source>
</evidence>
<evidence type="ECO:0000259" key="1">
    <source>
        <dbReference type="SMART" id="SM00849"/>
    </source>
</evidence>
<dbReference type="AlphaFoldDB" id="A0A7T8B9I8"/>
<dbReference type="EMBL" id="CP067089">
    <property type="protein sequence ID" value="QQO08507.1"/>
    <property type="molecule type" value="Genomic_DNA"/>
</dbReference>
<dbReference type="SMART" id="SM00849">
    <property type="entry name" value="Lactamase_B"/>
    <property type="match status" value="1"/>
</dbReference>
<dbReference type="KEGG" id="bhc:JFL75_16450"/>
<organism evidence="2 3">
    <name type="scientific">Breznakiella homolactica</name>
    <dbReference type="NCBI Taxonomy" id="2798577"/>
    <lineage>
        <taxon>Bacteria</taxon>
        <taxon>Pseudomonadati</taxon>
        <taxon>Spirochaetota</taxon>
        <taxon>Spirochaetia</taxon>
        <taxon>Spirochaetales</taxon>
        <taxon>Breznakiellaceae</taxon>
        <taxon>Breznakiella</taxon>
    </lineage>
</organism>
<sequence>MAEQTKTPSPQELMERCCRRPWEAYVPPFKMAENVYYIAGNDWVSCFLIDTKDGLILIDTAMHETVYLLLENIRLLGFKPKDIKKILLSHAHIDHIGGARTLKELTGATVYLGKRDLLFVTERKDLIAGEGYTCGDIYPDELYDDNTPITLGNISIRTVSTPGHTPGCTSFFFDVQERGKTLRCGMHGGLGLNTMSRKYFEENGQPISLREEFAEGLRKLDKMDVDVCLPSHTNQVEILRDVDKIRDDFNPYVDSAVWHTMLNKRLDMALALFRQDP</sequence>
<dbReference type="InterPro" id="IPR001279">
    <property type="entry name" value="Metallo-B-lactamas"/>
</dbReference>
<dbReference type="SUPFAM" id="SSF56281">
    <property type="entry name" value="Metallo-hydrolase/oxidoreductase"/>
    <property type="match status" value="1"/>
</dbReference>
<evidence type="ECO:0000313" key="3">
    <source>
        <dbReference type="Proteomes" id="UP000595917"/>
    </source>
</evidence>
<dbReference type="Gene3D" id="3.60.15.10">
    <property type="entry name" value="Ribonuclease Z/Hydroxyacylglutathione hydrolase-like"/>
    <property type="match status" value="1"/>
</dbReference>
<dbReference type="InterPro" id="IPR036866">
    <property type="entry name" value="RibonucZ/Hydroxyglut_hydro"/>
</dbReference>
<keyword evidence="3" id="KW-1185">Reference proteome</keyword>
<dbReference type="PANTHER" id="PTHR42951:SF17">
    <property type="entry name" value="METALLO-BETA-LACTAMASE DOMAIN-CONTAINING PROTEIN"/>
    <property type="match status" value="1"/>
</dbReference>
<name>A0A7T8B9I8_9SPIR</name>
<dbReference type="InterPro" id="IPR050855">
    <property type="entry name" value="NDM-1-like"/>
</dbReference>
<reference evidence="2" key="1">
    <citation type="submission" date="2021-01" db="EMBL/GenBank/DDBJ databases">
        <title>Description of Breznakiella homolactica.</title>
        <authorList>
            <person name="Song Y."/>
            <person name="Brune A."/>
        </authorList>
    </citation>
    <scope>NUCLEOTIDE SEQUENCE</scope>
    <source>
        <strain evidence="2">RmG30</strain>
    </source>
</reference>
<dbReference type="RefSeq" id="WP_215625813.1">
    <property type="nucleotide sequence ID" value="NZ_CP067089.2"/>
</dbReference>
<feature type="domain" description="Metallo-beta-lactamase" evidence="1">
    <location>
        <begin position="43"/>
        <end position="232"/>
    </location>
</feature>
<gene>
    <name evidence="2" type="ORF">JFL75_16450</name>
</gene>
<proteinExistence type="predicted"/>
<protein>
    <submittedName>
        <fullName evidence="2">MBL fold metallo-hydrolase</fullName>
    </submittedName>
</protein>
<dbReference type="PANTHER" id="PTHR42951">
    <property type="entry name" value="METALLO-BETA-LACTAMASE DOMAIN-CONTAINING"/>
    <property type="match status" value="1"/>
</dbReference>
<dbReference type="Proteomes" id="UP000595917">
    <property type="component" value="Chromosome"/>
</dbReference>